<keyword evidence="2" id="KW-0472">Membrane</keyword>
<name>A0A5C2RWS0_9APHY</name>
<feature type="compositionally biased region" description="Polar residues" evidence="1">
    <location>
        <begin position="155"/>
        <end position="165"/>
    </location>
</feature>
<protein>
    <submittedName>
        <fullName evidence="3">Uncharacterized protein</fullName>
    </submittedName>
</protein>
<evidence type="ECO:0000313" key="3">
    <source>
        <dbReference type="EMBL" id="RPD54966.1"/>
    </source>
</evidence>
<gene>
    <name evidence="3" type="ORF">L227DRAFT_336885</name>
</gene>
<keyword evidence="2" id="KW-0812">Transmembrane</keyword>
<dbReference type="EMBL" id="ML122300">
    <property type="protein sequence ID" value="RPD54966.1"/>
    <property type="molecule type" value="Genomic_DNA"/>
</dbReference>
<keyword evidence="4" id="KW-1185">Reference proteome</keyword>
<feature type="transmembrane region" description="Helical" evidence="2">
    <location>
        <begin position="34"/>
        <end position="57"/>
    </location>
</feature>
<organism evidence="3 4">
    <name type="scientific">Lentinus tigrinus ALCF2SS1-6</name>
    <dbReference type="NCBI Taxonomy" id="1328759"/>
    <lineage>
        <taxon>Eukaryota</taxon>
        <taxon>Fungi</taxon>
        <taxon>Dikarya</taxon>
        <taxon>Basidiomycota</taxon>
        <taxon>Agaricomycotina</taxon>
        <taxon>Agaricomycetes</taxon>
        <taxon>Polyporales</taxon>
        <taxon>Polyporaceae</taxon>
        <taxon>Lentinus</taxon>
    </lineage>
</organism>
<dbReference type="OrthoDB" id="2755869at2759"/>
<dbReference type="AlphaFoldDB" id="A0A5C2RWS0"/>
<keyword evidence="2" id="KW-1133">Transmembrane helix</keyword>
<dbReference type="Proteomes" id="UP000313359">
    <property type="component" value="Unassembled WGS sequence"/>
</dbReference>
<reference evidence="3" key="1">
    <citation type="journal article" date="2018" name="Genome Biol. Evol.">
        <title>Genomics and development of Lentinus tigrinus, a white-rot wood-decaying mushroom with dimorphic fruiting bodies.</title>
        <authorList>
            <person name="Wu B."/>
            <person name="Xu Z."/>
            <person name="Knudson A."/>
            <person name="Carlson A."/>
            <person name="Chen N."/>
            <person name="Kovaka S."/>
            <person name="LaButti K."/>
            <person name="Lipzen A."/>
            <person name="Pennachio C."/>
            <person name="Riley R."/>
            <person name="Schakwitz W."/>
            <person name="Umezawa K."/>
            <person name="Ohm R.A."/>
            <person name="Grigoriev I.V."/>
            <person name="Nagy L.G."/>
            <person name="Gibbons J."/>
            <person name="Hibbett D."/>
        </authorList>
    </citation>
    <scope>NUCLEOTIDE SEQUENCE [LARGE SCALE GENOMIC DNA]</scope>
    <source>
        <strain evidence="3">ALCF2SS1-6</strain>
    </source>
</reference>
<accession>A0A5C2RWS0</accession>
<evidence type="ECO:0000256" key="1">
    <source>
        <dbReference type="SAM" id="MobiDB-lite"/>
    </source>
</evidence>
<evidence type="ECO:0000313" key="4">
    <source>
        <dbReference type="Proteomes" id="UP000313359"/>
    </source>
</evidence>
<feature type="compositionally biased region" description="Pro residues" evidence="1">
    <location>
        <begin position="195"/>
        <end position="205"/>
    </location>
</feature>
<proteinExistence type="predicted"/>
<evidence type="ECO:0000256" key="2">
    <source>
        <dbReference type="SAM" id="Phobius"/>
    </source>
</evidence>
<feature type="region of interest" description="Disordered" evidence="1">
    <location>
        <begin position="188"/>
        <end position="224"/>
    </location>
</feature>
<sequence>MSGAAATASTTLTSRADSDSSDNSGSGSFLSSGGSTLILAFLAIGLFIGGLLVMLSMRRYVLSSRRRIRTWQAAGERGWESEWDEAQGPVPMGGMSVMMRRRRDFGKKPELWDCQVEEAEKLRWENIQPIAAKLEYEDPALPSGRHPGDDPLRSALSSQNPSVPSLSPPGFFHPFQVGWRDFTNQLPTRRHPPLLFHPPGSPPSEPSASTPGAADRASPTMSPLTTQAQCMSVVVAITMPTEKPCTEGVPLFALGIADVPWHGCLPEDPPAHDATPYG</sequence>
<feature type="region of interest" description="Disordered" evidence="1">
    <location>
        <begin position="137"/>
        <end position="167"/>
    </location>
</feature>
<feature type="region of interest" description="Disordered" evidence="1">
    <location>
        <begin position="1"/>
        <end position="26"/>
    </location>
</feature>